<reference evidence="1 4" key="3">
    <citation type="submission" date="2016-10" db="EMBL/GenBank/DDBJ databases">
        <title>Complete Genome Assembly of Pantoea stewartii subsp. stewartii DC283, a Corn Pathogen.</title>
        <authorList>
            <person name="Duong D.A."/>
            <person name="Stevens A.M."/>
            <person name="Jensen R.V."/>
        </authorList>
    </citation>
    <scope>NUCLEOTIDE SEQUENCE [LARGE SCALE GENOMIC DNA]</scope>
    <source>
        <strain evidence="1 4">DC283</strain>
    </source>
</reference>
<proteinExistence type="predicted"/>
<evidence type="ECO:0000313" key="3">
    <source>
        <dbReference type="Proteomes" id="UP000005050"/>
    </source>
</evidence>
<dbReference type="KEGG" id="pstw:DSJ_18585"/>
<evidence type="ECO:0000313" key="2">
    <source>
        <dbReference type="EMBL" id="EHU01662.1"/>
    </source>
</evidence>
<accession>H3R8Z9</accession>
<dbReference type="AlphaFoldDB" id="H3R8Z9"/>
<dbReference type="Proteomes" id="UP000005050">
    <property type="component" value="Unassembled WGS sequence"/>
</dbReference>
<protein>
    <submittedName>
        <fullName evidence="2">Uncharacterized protein</fullName>
    </submittedName>
</protein>
<sequence>MTSILENNRNCLVATTINSMLMKNGHKFCTVKLSNGESVRLQINETKLIGALVHFFETAVYADYPRDKAEGEIRGHYQNCLNTNKDRLTSVGVEFMSGLIENVAEEAFASSGDK</sequence>
<gene>
    <name evidence="2" type="ORF">CKS_0096</name>
    <name evidence="1" type="ORF">DSJ_18585</name>
</gene>
<organism evidence="2 3">
    <name type="scientific">Pantoea stewartii subsp. stewartii DC283</name>
    <dbReference type="NCBI Taxonomy" id="660596"/>
    <lineage>
        <taxon>Bacteria</taxon>
        <taxon>Pseudomonadati</taxon>
        <taxon>Pseudomonadota</taxon>
        <taxon>Gammaproteobacteria</taxon>
        <taxon>Enterobacterales</taxon>
        <taxon>Erwiniaceae</taxon>
        <taxon>Pantoea</taxon>
    </lineage>
</organism>
<reference evidence="2" key="2">
    <citation type="submission" date="2012-01" db="EMBL/GenBank/DDBJ databases">
        <authorList>
            <person name="Biehl B.S."/>
            <person name="Ding Y."/>
            <person name="Dugan-Rocha S.P."/>
            <person name="Gibbs R.A."/>
            <person name="Glasner J.D."/>
            <person name="Kovar C."/>
            <person name="Muzny D.M."/>
            <person name="Neeno-Eckwall E.C."/>
            <person name="Perna N.T."/>
            <person name="Qin X."/>
            <person name="von Bodman S.B."/>
            <person name="Weinstock G.M."/>
        </authorList>
    </citation>
    <scope>NUCLEOTIDE SEQUENCE</scope>
    <source>
        <strain evidence="2">DC283</strain>
    </source>
</reference>
<evidence type="ECO:0000313" key="4">
    <source>
        <dbReference type="Proteomes" id="UP000192380"/>
    </source>
</evidence>
<evidence type="ECO:0000313" key="1">
    <source>
        <dbReference type="EMBL" id="ARF51124.1"/>
    </source>
</evidence>
<reference evidence="2 3" key="1">
    <citation type="journal article" date="2012" name="Mol. Microbiol.">
        <title>The genetic and structural basis of two distinct terminal side branch residues in stewartan and amylovoran exopolysaccharides and their potential role in host adaptation.</title>
        <authorList>
            <person name="Wang X."/>
            <person name="Yang F."/>
            <person name="von Bodman S.B."/>
        </authorList>
    </citation>
    <scope>NUCLEOTIDE SEQUENCE [LARGE SCALE GENOMIC DNA]</scope>
    <source>
        <strain evidence="2 3">DC283</strain>
    </source>
</reference>
<dbReference type="Proteomes" id="UP000192380">
    <property type="component" value="Chromosome"/>
</dbReference>
<name>H3R8Z9_PANSE</name>
<dbReference type="EMBL" id="AHIE01000002">
    <property type="protein sequence ID" value="EHU01662.1"/>
    <property type="molecule type" value="Genomic_DNA"/>
</dbReference>
<dbReference type="RefSeq" id="WP_006117839.1">
    <property type="nucleotide sequence ID" value="NZ_AHIE01000002.1"/>
</dbReference>
<keyword evidence="4" id="KW-1185">Reference proteome</keyword>
<dbReference type="STRING" id="660596.DSJ_18585"/>
<dbReference type="EMBL" id="CP017581">
    <property type="protein sequence ID" value="ARF51124.1"/>
    <property type="molecule type" value="Genomic_DNA"/>
</dbReference>
<dbReference type="PATRIC" id="fig|660596.6.peg.334"/>